<name>A0A3E0AIR6_9CHLR</name>
<organism evidence="7 8">
    <name type="scientific">Pelolinea submarina</name>
    <dbReference type="NCBI Taxonomy" id="913107"/>
    <lineage>
        <taxon>Bacteria</taxon>
        <taxon>Bacillati</taxon>
        <taxon>Chloroflexota</taxon>
        <taxon>Anaerolineae</taxon>
        <taxon>Anaerolineales</taxon>
        <taxon>Anaerolineaceae</taxon>
        <taxon>Pelolinea</taxon>
    </lineage>
</organism>
<protein>
    <submittedName>
        <fullName evidence="7">23S rRNA (Uracil1939-C5)-methyltransferase</fullName>
    </submittedName>
</protein>
<comment type="caution">
    <text evidence="7">The sequence shown here is derived from an EMBL/GenBank/DDBJ whole genome shotgun (WGS) entry which is preliminary data.</text>
</comment>
<dbReference type="RefSeq" id="WP_126440409.1">
    <property type="nucleotide sequence ID" value="NZ_AP018437.1"/>
</dbReference>
<evidence type="ECO:0000313" key="7">
    <source>
        <dbReference type="EMBL" id="REG11546.1"/>
    </source>
</evidence>
<feature type="binding site" evidence="4">
    <location>
        <position position="339"/>
    </location>
    <ligand>
        <name>S-adenosyl-L-methionine</name>
        <dbReference type="ChEBI" id="CHEBI:59789"/>
    </ligand>
</feature>
<dbReference type="PANTHER" id="PTHR11061:SF30">
    <property type="entry name" value="TRNA (URACIL(54)-C(5))-METHYLTRANSFERASE"/>
    <property type="match status" value="1"/>
</dbReference>
<evidence type="ECO:0000256" key="3">
    <source>
        <dbReference type="ARBA" id="ARBA00022691"/>
    </source>
</evidence>
<dbReference type="InterPro" id="IPR002792">
    <property type="entry name" value="TRAM_dom"/>
</dbReference>
<reference evidence="7 8" key="1">
    <citation type="submission" date="2018-08" db="EMBL/GenBank/DDBJ databases">
        <title>Genomic Encyclopedia of Type Strains, Phase IV (KMG-IV): sequencing the most valuable type-strain genomes for metagenomic binning, comparative biology and taxonomic classification.</title>
        <authorList>
            <person name="Goeker M."/>
        </authorList>
    </citation>
    <scope>NUCLEOTIDE SEQUENCE [LARGE SCALE GENOMIC DNA]</scope>
    <source>
        <strain evidence="7 8">DSM 23923</strain>
    </source>
</reference>
<dbReference type="PROSITE" id="PS01231">
    <property type="entry name" value="TRMA_2"/>
    <property type="match status" value="1"/>
</dbReference>
<dbReference type="InterPro" id="IPR030390">
    <property type="entry name" value="MeTrfase_TrmA_AS"/>
</dbReference>
<dbReference type="Gene3D" id="3.40.50.150">
    <property type="entry name" value="Vaccinia Virus protein VP39"/>
    <property type="match status" value="1"/>
</dbReference>
<dbReference type="EMBL" id="QUMS01000001">
    <property type="protein sequence ID" value="REG11546.1"/>
    <property type="molecule type" value="Genomic_DNA"/>
</dbReference>
<evidence type="ECO:0000259" key="6">
    <source>
        <dbReference type="PROSITE" id="PS50926"/>
    </source>
</evidence>
<dbReference type="InterPro" id="IPR030391">
    <property type="entry name" value="MeTrfase_TrmA_CS"/>
</dbReference>
<evidence type="ECO:0000256" key="5">
    <source>
        <dbReference type="PROSITE-ProRule" id="PRU10015"/>
    </source>
</evidence>
<dbReference type="GO" id="GO:0070041">
    <property type="term" value="F:rRNA (uridine-C5-)-methyltransferase activity"/>
    <property type="evidence" value="ECO:0007669"/>
    <property type="project" value="TreeGrafter"/>
</dbReference>
<keyword evidence="8" id="KW-1185">Reference proteome</keyword>
<dbReference type="PROSITE" id="PS01230">
    <property type="entry name" value="TRMA_1"/>
    <property type="match status" value="1"/>
</dbReference>
<dbReference type="PANTHER" id="PTHR11061">
    <property type="entry name" value="RNA M5U METHYLTRANSFERASE"/>
    <property type="match status" value="1"/>
</dbReference>
<dbReference type="Gene3D" id="2.40.50.140">
    <property type="entry name" value="Nucleic acid-binding proteins"/>
    <property type="match status" value="1"/>
</dbReference>
<dbReference type="CDD" id="cd02440">
    <property type="entry name" value="AdoMet_MTases"/>
    <property type="match status" value="1"/>
</dbReference>
<dbReference type="Gene3D" id="2.40.50.1070">
    <property type="match status" value="1"/>
</dbReference>
<evidence type="ECO:0000256" key="1">
    <source>
        <dbReference type="ARBA" id="ARBA00022603"/>
    </source>
</evidence>
<dbReference type="InterPro" id="IPR029063">
    <property type="entry name" value="SAM-dependent_MTases_sf"/>
</dbReference>
<dbReference type="SUPFAM" id="SSF53335">
    <property type="entry name" value="S-adenosyl-L-methionine-dependent methyltransferases"/>
    <property type="match status" value="1"/>
</dbReference>
<feature type="active site" description="Nucleophile" evidence="4">
    <location>
        <position position="366"/>
    </location>
</feature>
<dbReference type="OrthoDB" id="9804590at2"/>
<feature type="domain" description="TRAM" evidence="6">
    <location>
        <begin position="1"/>
        <end position="57"/>
    </location>
</feature>
<comment type="similarity">
    <text evidence="4">Belongs to the class I-like SAM-binding methyltransferase superfamily. RNA M5U methyltransferase family.</text>
</comment>
<sequence>MNKQYSVEIQSMVYEGGGFSRLPDGKAVFVPYVMPGEQVTIQIREDKKGFALADLVSVDRLHPQRIQPRCAHFGICGGCHYQHIPYELQVAYKKDILIEQLQRIGGIESPVIEAVIPSSNEWAYRNTVQFQVSSKGKLCYAKARDNFPFAVRECHLPMPALAQLWPQLTFEPESFIGRLDLRQNQNGDVLLEMNGNQSEIPELESESSVSIVSLAGDDQVVLAGDGYLIAEVLGRPFLISAGSFFQTNYSGAEALINQVLALVREYKPQRLLDVYSGVGLFSAFLAGEVDELLAVESSPAACRDFVVNLDEFDTVSLAEGLAEKILPELDFSADVVLVDPPRSGLRPQAREAILNQGARAIIYVSCNPATLARDVRAILEAGYRLEKTILVDMFPQTYHMETVALFLI</sequence>
<evidence type="ECO:0000256" key="4">
    <source>
        <dbReference type="PROSITE-ProRule" id="PRU01024"/>
    </source>
</evidence>
<dbReference type="PROSITE" id="PS50926">
    <property type="entry name" value="TRAM"/>
    <property type="match status" value="1"/>
</dbReference>
<dbReference type="InterPro" id="IPR010280">
    <property type="entry name" value="U5_MeTrfase_fam"/>
</dbReference>
<feature type="binding site" evidence="4">
    <location>
        <position position="296"/>
    </location>
    <ligand>
        <name>S-adenosyl-L-methionine</name>
        <dbReference type="ChEBI" id="CHEBI:59789"/>
    </ligand>
</feature>
<keyword evidence="3 4" id="KW-0949">S-adenosyl-L-methionine</keyword>
<evidence type="ECO:0000256" key="2">
    <source>
        <dbReference type="ARBA" id="ARBA00022679"/>
    </source>
</evidence>
<proteinExistence type="inferred from homology"/>
<keyword evidence="2 4" id="KW-0808">Transferase</keyword>
<accession>A0A3E0AIR6</accession>
<dbReference type="Pfam" id="PF05958">
    <property type="entry name" value="tRNA_U5-meth_tr"/>
    <property type="match status" value="1"/>
</dbReference>
<feature type="binding site" evidence="4">
    <location>
        <position position="246"/>
    </location>
    <ligand>
        <name>S-adenosyl-L-methionine</name>
        <dbReference type="ChEBI" id="CHEBI:59789"/>
    </ligand>
</feature>
<gene>
    <name evidence="7" type="ORF">DFR64_1437</name>
</gene>
<feature type="active site" evidence="5">
    <location>
        <position position="366"/>
    </location>
</feature>
<dbReference type="AlphaFoldDB" id="A0A3E0AIR6"/>
<dbReference type="PROSITE" id="PS51687">
    <property type="entry name" value="SAM_MT_RNA_M5U"/>
    <property type="match status" value="1"/>
</dbReference>
<dbReference type="Pfam" id="PF01938">
    <property type="entry name" value="TRAM"/>
    <property type="match status" value="1"/>
</dbReference>
<dbReference type="GO" id="GO:0070475">
    <property type="term" value="P:rRNA base methylation"/>
    <property type="evidence" value="ECO:0007669"/>
    <property type="project" value="TreeGrafter"/>
</dbReference>
<dbReference type="SUPFAM" id="SSF50249">
    <property type="entry name" value="Nucleic acid-binding proteins"/>
    <property type="match status" value="1"/>
</dbReference>
<feature type="binding site" evidence="4">
    <location>
        <position position="275"/>
    </location>
    <ligand>
        <name>S-adenosyl-L-methionine</name>
        <dbReference type="ChEBI" id="CHEBI:59789"/>
    </ligand>
</feature>
<dbReference type="Proteomes" id="UP000256388">
    <property type="component" value="Unassembled WGS sequence"/>
</dbReference>
<dbReference type="InterPro" id="IPR012340">
    <property type="entry name" value="NA-bd_OB-fold"/>
</dbReference>
<keyword evidence="1 4" id="KW-0489">Methyltransferase</keyword>
<evidence type="ECO:0000313" key="8">
    <source>
        <dbReference type="Proteomes" id="UP000256388"/>
    </source>
</evidence>